<dbReference type="AlphaFoldDB" id="A0A2G8SRH4"/>
<name>A0A2G8SRH4_9APHY</name>
<reference evidence="2 3" key="1">
    <citation type="journal article" date="2015" name="Sci. Rep.">
        <title>Chromosome-level genome map provides insights into diverse defense mechanisms in the medicinal fungus Ganoderma sinense.</title>
        <authorList>
            <person name="Zhu Y."/>
            <person name="Xu J."/>
            <person name="Sun C."/>
            <person name="Zhou S."/>
            <person name="Xu H."/>
            <person name="Nelson D.R."/>
            <person name="Qian J."/>
            <person name="Song J."/>
            <person name="Luo H."/>
            <person name="Xiang L."/>
            <person name="Li Y."/>
            <person name="Xu Z."/>
            <person name="Ji A."/>
            <person name="Wang L."/>
            <person name="Lu S."/>
            <person name="Hayward A."/>
            <person name="Sun W."/>
            <person name="Li X."/>
            <person name="Schwartz D.C."/>
            <person name="Wang Y."/>
            <person name="Chen S."/>
        </authorList>
    </citation>
    <scope>NUCLEOTIDE SEQUENCE [LARGE SCALE GENOMIC DNA]</scope>
    <source>
        <strain evidence="2 3">ZZ0214-1</strain>
    </source>
</reference>
<protein>
    <submittedName>
        <fullName evidence="2">Uncharacterized protein</fullName>
    </submittedName>
</protein>
<dbReference type="EMBL" id="AYKW01000001">
    <property type="protein sequence ID" value="PIL36367.1"/>
    <property type="molecule type" value="Genomic_DNA"/>
</dbReference>
<accession>A0A2G8SRH4</accession>
<evidence type="ECO:0000313" key="3">
    <source>
        <dbReference type="Proteomes" id="UP000230002"/>
    </source>
</evidence>
<feature type="region of interest" description="Disordered" evidence="1">
    <location>
        <begin position="61"/>
        <end position="87"/>
    </location>
</feature>
<feature type="region of interest" description="Disordered" evidence="1">
    <location>
        <begin position="117"/>
        <end position="149"/>
    </location>
</feature>
<comment type="caution">
    <text evidence="2">The sequence shown here is derived from an EMBL/GenBank/DDBJ whole genome shotgun (WGS) entry which is preliminary data.</text>
</comment>
<gene>
    <name evidence="2" type="ORF">GSI_00055</name>
</gene>
<keyword evidence="3" id="KW-1185">Reference proteome</keyword>
<sequence>MGMGMGLAASRVTADFLSITGSSRSPTSAADLRAAYTSPYSPTTSTPVRDAMRRALAVMIMHRGNSPQPRRGRRGTRSTSPLSRAELVGLPAGEAAARIVAAVKAREQDRTRAWAAAQASAGAGAPVRYGDVSGETGAEGSGDEDKARL</sequence>
<dbReference type="Proteomes" id="UP000230002">
    <property type="component" value="Unassembled WGS sequence"/>
</dbReference>
<evidence type="ECO:0000256" key="1">
    <source>
        <dbReference type="SAM" id="MobiDB-lite"/>
    </source>
</evidence>
<proteinExistence type="predicted"/>
<evidence type="ECO:0000313" key="2">
    <source>
        <dbReference type="EMBL" id="PIL36367.1"/>
    </source>
</evidence>
<organism evidence="2 3">
    <name type="scientific">Ganoderma sinense ZZ0214-1</name>
    <dbReference type="NCBI Taxonomy" id="1077348"/>
    <lineage>
        <taxon>Eukaryota</taxon>
        <taxon>Fungi</taxon>
        <taxon>Dikarya</taxon>
        <taxon>Basidiomycota</taxon>
        <taxon>Agaricomycotina</taxon>
        <taxon>Agaricomycetes</taxon>
        <taxon>Polyporales</taxon>
        <taxon>Polyporaceae</taxon>
        <taxon>Ganoderma</taxon>
    </lineage>
</organism>